<dbReference type="EMBL" id="JAPFFF010000005">
    <property type="protein sequence ID" value="KAK8889468.1"/>
    <property type="molecule type" value="Genomic_DNA"/>
</dbReference>
<name>A0ABR2KEY3_9EUKA</name>
<accession>A0ABR2KEY3</accession>
<organism evidence="2 3">
    <name type="scientific">Tritrichomonas musculus</name>
    <dbReference type="NCBI Taxonomy" id="1915356"/>
    <lineage>
        <taxon>Eukaryota</taxon>
        <taxon>Metamonada</taxon>
        <taxon>Parabasalia</taxon>
        <taxon>Tritrichomonadida</taxon>
        <taxon>Tritrichomonadidae</taxon>
        <taxon>Tritrichomonas</taxon>
    </lineage>
</organism>
<keyword evidence="1" id="KW-0472">Membrane</keyword>
<keyword evidence="1" id="KW-1133">Transmembrane helix</keyword>
<evidence type="ECO:0008006" key="4">
    <source>
        <dbReference type="Google" id="ProtNLM"/>
    </source>
</evidence>
<gene>
    <name evidence="2" type="ORF">M9Y10_034215</name>
</gene>
<reference evidence="2 3" key="1">
    <citation type="submission" date="2024-04" db="EMBL/GenBank/DDBJ databases">
        <title>Tritrichomonas musculus Genome.</title>
        <authorList>
            <person name="Alves-Ferreira E."/>
            <person name="Grigg M."/>
            <person name="Lorenzi H."/>
            <person name="Galac M."/>
        </authorList>
    </citation>
    <scope>NUCLEOTIDE SEQUENCE [LARGE SCALE GENOMIC DNA]</scope>
    <source>
        <strain evidence="2 3">EAF2021</strain>
    </source>
</reference>
<evidence type="ECO:0000313" key="3">
    <source>
        <dbReference type="Proteomes" id="UP001470230"/>
    </source>
</evidence>
<evidence type="ECO:0000256" key="1">
    <source>
        <dbReference type="SAM" id="Phobius"/>
    </source>
</evidence>
<dbReference type="Proteomes" id="UP001470230">
    <property type="component" value="Unassembled WGS sequence"/>
</dbReference>
<keyword evidence="3" id="KW-1185">Reference proteome</keyword>
<proteinExistence type="predicted"/>
<feature type="transmembrane region" description="Helical" evidence="1">
    <location>
        <begin position="20"/>
        <end position="39"/>
    </location>
</feature>
<comment type="caution">
    <text evidence="2">The sequence shown here is derived from an EMBL/GenBank/DDBJ whole genome shotgun (WGS) entry which is preliminary data.</text>
</comment>
<feature type="transmembrane region" description="Helical" evidence="1">
    <location>
        <begin position="98"/>
        <end position="117"/>
    </location>
</feature>
<feature type="transmembrane region" description="Helical" evidence="1">
    <location>
        <begin position="45"/>
        <end position="61"/>
    </location>
</feature>
<keyword evidence="1" id="KW-0812">Transmembrane</keyword>
<evidence type="ECO:0000313" key="2">
    <source>
        <dbReference type="EMBL" id="KAK8889468.1"/>
    </source>
</evidence>
<protein>
    <recommendedName>
        <fullName evidence="4">Transmembrane protein</fullName>
    </recommendedName>
</protein>
<sequence length="159" mass="18597">MAIFGGDPRYVYNQVLYKILLWYDIVMIPSLLIALSRDFYRPDTLFLPVPFIFFELIRLALNSSHTNGNIPVYVAYLFICFIDLGIDLASIFVVRNTAFFYVTFFGYAIFHFIQLCWSVPVYQSFQKYQDAFYQFSQEQIRSQALNQDDGTVQLELNVG</sequence>
<feature type="transmembrane region" description="Helical" evidence="1">
    <location>
        <begin position="73"/>
        <end position="92"/>
    </location>
</feature>